<reference evidence="2" key="1">
    <citation type="submission" date="2016-05" db="EMBL/GenBank/DDBJ databases">
        <authorList>
            <person name="Lavstsen T."/>
            <person name="Jespersen J.S."/>
        </authorList>
    </citation>
    <scope>NUCLEOTIDE SEQUENCE</scope>
    <source>
        <tissue evidence="2">Brain</tissue>
    </source>
</reference>
<sequence>GLLLPLPWATSEHAHPLIWKSKPTCHSTRISPAPALLWCVILEALLSTPPTITALTLMWQTLILMLLTVVGLLSKSCVALRLTDIYDT</sequence>
<evidence type="ECO:0000313" key="2">
    <source>
        <dbReference type="EMBL" id="SBS07826.1"/>
    </source>
</evidence>
<feature type="transmembrane region" description="Helical" evidence="1">
    <location>
        <begin position="52"/>
        <end position="73"/>
    </location>
</feature>
<dbReference type="AlphaFoldDB" id="A0A1A8RP72"/>
<feature type="non-terminal residue" evidence="2">
    <location>
        <position position="1"/>
    </location>
</feature>
<organism evidence="2">
    <name type="scientific">Nothobranchius rachovii</name>
    <name type="common">bluefin notho</name>
    <dbReference type="NCBI Taxonomy" id="451742"/>
    <lineage>
        <taxon>Eukaryota</taxon>
        <taxon>Metazoa</taxon>
        <taxon>Chordata</taxon>
        <taxon>Craniata</taxon>
        <taxon>Vertebrata</taxon>
        <taxon>Euteleostomi</taxon>
        <taxon>Actinopterygii</taxon>
        <taxon>Neopterygii</taxon>
        <taxon>Teleostei</taxon>
        <taxon>Neoteleostei</taxon>
        <taxon>Acanthomorphata</taxon>
        <taxon>Ovalentaria</taxon>
        <taxon>Atherinomorphae</taxon>
        <taxon>Cyprinodontiformes</taxon>
        <taxon>Nothobranchiidae</taxon>
        <taxon>Nothobranchius</taxon>
    </lineage>
</organism>
<reference evidence="2" key="2">
    <citation type="submission" date="2016-06" db="EMBL/GenBank/DDBJ databases">
        <title>The genome of a short-lived fish provides insights into sex chromosome evolution and the genetic control of aging.</title>
        <authorList>
            <person name="Reichwald K."/>
            <person name="Felder M."/>
            <person name="Petzold A."/>
            <person name="Koch P."/>
            <person name="Groth M."/>
            <person name="Platzer M."/>
        </authorList>
    </citation>
    <scope>NUCLEOTIDE SEQUENCE</scope>
    <source>
        <tissue evidence="2">Brain</tissue>
    </source>
</reference>
<keyword evidence="1" id="KW-1133">Transmembrane helix</keyword>
<accession>A0A1A8RP72</accession>
<name>A0A1A8RP72_9TELE</name>
<gene>
    <name evidence="2" type="primary">Nfu_g_1_005089</name>
</gene>
<keyword evidence="1" id="KW-0812">Transmembrane</keyword>
<proteinExistence type="predicted"/>
<protein>
    <submittedName>
        <fullName evidence="2">Uncharacterized protein</fullName>
    </submittedName>
</protein>
<keyword evidence="1" id="KW-0472">Membrane</keyword>
<dbReference type="EMBL" id="HAEH01018530">
    <property type="protein sequence ID" value="SBS07826.1"/>
    <property type="molecule type" value="Transcribed_RNA"/>
</dbReference>
<evidence type="ECO:0000256" key="1">
    <source>
        <dbReference type="SAM" id="Phobius"/>
    </source>
</evidence>